<evidence type="ECO:0000256" key="1">
    <source>
        <dbReference type="ARBA" id="ARBA00008894"/>
    </source>
</evidence>
<dbReference type="AlphaFoldDB" id="A0A453Q455"/>
<evidence type="ECO:0000256" key="3">
    <source>
        <dbReference type="ARBA" id="ARBA00022737"/>
    </source>
</evidence>
<sequence>MAFGLWKRRRGKPTVGANGAKTNTYTMLVMLQVQSLSLLLPASCCLAAPKSQVPTTPPIQQCLSSPLLFASIDAHTTSSKSSTMDAQGALDSLLGRLTTILVDEAKLLGNLHGDVEFIKEEMECMNGVLLHLAEAQHLDRHVRAWMKQVVGLARNCEGNVELYIHSVTDAGHHDRGFLGYLRQIIRYMRTIPERHRIATRIRELKVRAHDVGHRQLRYGITMPPAADQDGAIFMDDDIAVPDGPEAELEDARRRALLVNCSWSEDKEAYEQKIMDDTIKSLLLSEEEPVDELANGESHPRIFLMTWDECSGEDRDFTILVAKKLYEQEISSFSCKARVSHYKLDSVVVLLQEILHQVTSLPAEQEDVPRLEAEKSTETSLGDDEDGEAMQLTKKLEGFLKGKRFLIILYNVYGIEWDTIRSALLHVTAQGSPGSAIVISTEYADLVESPYKILKPQTLLRAFCSKTMELARCFEDSIYHISNILELCHPDVFAMKMFQHLLYVNPGRGKTQLDQFTKTLQGCRDANKSVAKQMVKISYNDLPAKYRSCLLYLTIFPDGDPIRRTTVCTRWIAEGLITSRENHAQDEADSCIDALLSRGLIQPGQISDTGKIKTFTLHRVVREVITMIARDVNFVDTDLPPDLARHLPVHSRTGVQTSHADRSMKAADGNGIVAFLPDLAKSSQWQLMKMLDLEGCRGLKKHHLKSICKIILLKYLSLRNTDITELPKQIEKLQCLETFDIRQTAVQSFATKSIMVPMLKHLLAGQAESPSNNSDGPQDLFTAVRLPSSIRRMEQLETLSHVEASHRLSDLTDVGHLLRLRKLGVILSGKKGALDILFQQIERLHGCLRSLSIQINQPVSKNEDTPCAEEVITLVSPPKLLQSLNIRGIRSDLLMWIAELDQLTKITLSETYLAEDYTRILGKLAALRCLRLRRNSYAGSRLTFKDEEFKSLKSLVVDDGIIINISFDTGAAPKIEAVVWYFATMESISGLLCLPKLKKLELNGDCDPDAVRQELDEEHPNSVDFKHRPGHGHQEDGATVAASTSMSK</sequence>
<organism evidence="11 12">
    <name type="scientific">Aegilops tauschii subsp. strangulata</name>
    <name type="common">Goatgrass</name>
    <dbReference type="NCBI Taxonomy" id="200361"/>
    <lineage>
        <taxon>Eukaryota</taxon>
        <taxon>Viridiplantae</taxon>
        <taxon>Streptophyta</taxon>
        <taxon>Embryophyta</taxon>
        <taxon>Tracheophyta</taxon>
        <taxon>Spermatophyta</taxon>
        <taxon>Magnoliopsida</taxon>
        <taxon>Liliopsida</taxon>
        <taxon>Poales</taxon>
        <taxon>Poaceae</taxon>
        <taxon>BOP clade</taxon>
        <taxon>Pooideae</taxon>
        <taxon>Triticodae</taxon>
        <taxon>Triticeae</taxon>
        <taxon>Triticinae</taxon>
        <taxon>Aegilops</taxon>
    </lineage>
</organism>
<dbReference type="RefSeq" id="XP_020157148.2">
    <property type="nucleotide sequence ID" value="XM_020301559.4"/>
</dbReference>
<dbReference type="CDD" id="cd14798">
    <property type="entry name" value="RX-CC_like"/>
    <property type="match status" value="1"/>
</dbReference>
<dbReference type="InterPro" id="IPR041118">
    <property type="entry name" value="Rx_N"/>
</dbReference>
<keyword evidence="6" id="KW-0175">Coiled coil</keyword>
<dbReference type="FunFam" id="1.10.10.10:FF:000322">
    <property type="entry name" value="Probable disease resistance protein At1g63360"/>
    <property type="match status" value="1"/>
</dbReference>
<reference evidence="11" key="3">
    <citation type="journal article" date="2017" name="Nature">
        <title>Genome sequence of the progenitor of the wheat D genome Aegilops tauschii.</title>
        <authorList>
            <person name="Luo M.C."/>
            <person name="Gu Y.Q."/>
            <person name="Puiu D."/>
            <person name="Wang H."/>
            <person name="Twardziok S.O."/>
            <person name="Deal K.R."/>
            <person name="Huo N."/>
            <person name="Zhu T."/>
            <person name="Wang L."/>
            <person name="Wang Y."/>
            <person name="McGuire P.E."/>
            <person name="Liu S."/>
            <person name="Long H."/>
            <person name="Ramasamy R.K."/>
            <person name="Rodriguez J.C."/>
            <person name="Van S.L."/>
            <person name="Yuan L."/>
            <person name="Wang Z."/>
            <person name="Xia Z."/>
            <person name="Xiao L."/>
            <person name="Anderson O.D."/>
            <person name="Ouyang S."/>
            <person name="Liang Y."/>
            <person name="Zimin A.V."/>
            <person name="Pertea G."/>
            <person name="Qi P."/>
            <person name="Bennetzen J.L."/>
            <person name="Dai X."/>
            <person name="Dawson M.W."/>
            <person name="Muller H.G."/>
            <person name="Kugler K."/>
            <person name="Rivarola-Duarte L."/>
            <person name="Spannagl M."/>
            <person name="Mayer K.F.X."/>
            <person name="Lu F.H."/>
            <person name="Bevan M.W."/>
            <person name="Leroy P."/>
            <person name="Li P."/>
            <person name="You F.M."/>
            <person name="Sun Q."/>
            <person name="Liu Z."/>
            <person name="Lyons E."/>
            <person name="Wicker T."/>
            <person name="Salzberg S.L."/>
            <person name="Devos K.M."/>
            <person name="Dvorak J."/>
        </authorList>
    </citation>
    <scope>NUCLEOTIDE SEQUENCE [LARGE SCALE GENOMIC DNA]</scope>
    <source>
        <strain evidence="11">cv. AL8/78</strain>
    </source>
</reference>
<dbReference type="Pfam" id="PF18052">
    <property type="entry name" value="Rx_N"/>
    <property type="match status" value="1"/>
</dbReference>
<reference evidence="11" key="5">
    <citation type="journal article" date="2021" name="G3 (Bethesda)">
        <title>Aegilops tauschii genome assembly Aet v5.0 features greater sequence contiguity and improved annotation.</title>
        <authorList>
            <person name="Wang L."/>
            <person name="Zhu T."/>
            <person name="Rodriguez J.C."/>
            <person name="Deal K.R."/>
            <person name="Dubcovsky J."/>
            <person name="McGuire P.E."/>
            <person name="Lux T."/>
            <person name="Spannagl M."/>
            <person name="Mayer K.F.X."/>
            <person name="Baldrich P."/>
            <person name="Meyers B.C."/>
            <person name="Huo N."/>
            <person name="Gu Y.Q."/>
            <person name="Zhou H."/>
            <person name="Devos K.M."/>
            <person name="Bennetzen J.L."/>
            <person name="Unver T."/>
            <person name="Budak H."/>
            <person name="Gulick P.J."/>
            <person name="Galiba G."/>
            <person name="Kalapos B."/>
            <person name="Nelson D.R."/>
            <person name="Li P."/>
            <person name="You F.M."/>
            <person name="Luo M.C."/>
            <person name="Dvorak J."/>
        </authorList>
    </citation>
    <scope>NUCLEOTIDE SEQUENCE [LARGE SCALE GENOMIC DNA]</scope>
    <source>
        <strain evidence="11">cv. AL8/78</strain>
    </source>
</reference>
<protein>
    <submittedName>
        <fullName evidence="11">Uncharacterized protein</fullName>
    </submittedName>
</protein>
<dbReference type="PANTHER" id="PTHR23155">
    <property type="entry name" value="DISEASE RESISTANCE PROTEIN RP"/>
    <property type="match status" value="1"/>
</dbReference>
<dbReference type="GeneID" id="109742471"/>
<accession>A0A453Q455</accession>
<dbReference type="GO" id="GO:0002758">
    <property type="term" value="P:innate immune response-activating signaling pathway"/>
    <property type="evidence" value="ECO:0007669"/>
    <property type="project" value="UniProtKB-ARBA"/>
</dbReference>
<feature type="compositionally biased region" description="Basic and acidic residues" evidence="7">
    <location>
        <begin position="1014"/>
        <end position="1035"/>
    </location>
</feature>
<reference evidence="11" key="4">
    <citation type="submission" date="2019-03" db="UniProtKB">
        <authorList>
            <consortium name="EnsemblPlants"/>
        </authorList>
    </citation>
    <scope>IDENTIFICATION</scope>
</reference>
<dbReference type="InterPro" id="IPR036388">
    <property type="entry name" value="WH-like_DNA-bd_sf"/>
</dbReference>
<reference evidence="12" key="2">
    <citation type="journal article" date="2017" name="Nat. Plants">
        <title>The Aegilops tauschii genome reveals multiple impacts of transposons.</title>
        <authorList>
            <person name="Zhao G."/>
            <person name="Zou C."/>
            <person name="Li K."/>
            <person name="Wang K."/>
            <person name="Li T."/>
            <person name="Gao L."/>
            <person name="Zhang X."/>
            <person name="Wang H."/>
            <person name="Yang Z."/>
            <person name="Liu X."/>
            <person name="Jiang W."/>
            <person name="Mao L."/>
            <person name="Kong X."/>
            <person name="Jiao Y."/>
            <person name="Jia J."/>
        </authorList>
    </citation>
    <scope>NUCLEOTIDE SEQUENCE [LARGE SCALE GENOMIC DNA]</scope>
    <source>
        <strain evidence="12">cv. AL8/78</strain>
    </source>
</reference>
<dbReference type="InterPro" id="IPR032675">
    <property type="entry name" value="LRR_dom_sf"/>
</dbReference>
<dbReference type="OMA" id="NDHNIRR"/>
<evidence type="ECO:0000256" key="4">
    <source>
        <dbReference type="ARBA" id="ARBA00022741"/>
    </source>
</evidence>
<dbReference type="Gramene" id="AET6Gv20974500.2">
    <property type="protein sequence ID" value="AET6Gv20974500.2"/>
    <property type="gene ID" value="AET6Gv20974500"/>
</dbReference>
<evidence type="ECO:0000256" key="2">
    <source>
        <dbReference type="ARBA" id="ARBA00022614"/>
    </source>
</evidence>
<feature type="domain" description="Disease resistance N-terminal" evidence="8">
    <location>
        <begin position="89"/>
        <end position="170"/>
    </location>
</feature>
<keyword evidence="3" id="KW-0677">Repeat</keyword>
<dbReference type="GO" id="GO:0000166">
    <property type="term" value="F:nucleotide binding"/>
    <property type="evidence" value="ECO:0007669"/>
    <property type="project" value="UniProtKB-KW"/>
</dbReference>
<dbReference type="SUPFAM" id="SSF52540">
    <property type="entry name" value="P-loop containing nucleoside triphosphate hydrolases"/>
    <property type="match status" value="1"/>
</dbReference>
<dbReference type="InterPro" id="IPR058922">
    <property type="entry name" value="WHD_DRP"/>
</dbReference>
<evidence type="ECO:0000259" key="8">
    <source>
        <dbReference type="Pfam" id="PF18052"/>
    </source>
</evidence>
<keyword evidence="5" id="KW-0611">Plant defense</keyword>
<evidence type="ECO:0000313" key="11">
    <source>
        <dbReference type="EnsemblPlants" id="AET6Gv20974500.1"/>
    </source>
</evidence>
<dbReference type="Gramene" id="AET6Gv20974500.1">
    <property type="protein sequence ID" value="AET6Gv20974500.1"/>
    <property type="gene ID" value="AET6Gv20974500"/>
</dbReference>
<dbReference type="Gene3D" id="3.80.10.10">
    <property type="entry name" value="Ribonuclease Inhibitor"/>
    <property type="match status" value="1"/>
</dbReference>
<evidence type="ECO:0000259" key="10">
    <source>
        <dbReference type="Pfam" id="PF23598"/>
    </source>
</evidence>
<dbReference type="OrthoDB" id="661671at2759"/>
<feature type="domain" description="Disease resistance protein winged helix" evidence="9">
    <location>
        <begin position="554"/>
        <end position="624"/>
    </location>
</feature>
<feature type="domain" description="Disease resistance R13L4/SHOC-2-like LRR" evidence="10">
    <location>
        <begin position="679"/>
        <end position="1008"/>
    </location>
</feature>
<keyword evidence="2" id="KW-0433">Leucine-rich repeat</keyword>
<dbReference type="EnsemblPlants" id="AET6Gv20974500.2">
    <property type="protein sequence ID" value="AET6Gv20974500.2"/>
    <property type="gene ID" value="AET6Gv20974500"/>
</dbReference>
<dbReference type="InterPro" id="IPR027417">
    <property type="entry name" value="P-loop_NTPase"/>
</dbReference>
<dbReference type="InterPro" id="IPR038005">
    <property type="entry name" value="RX-like_CC"/>
</dbReference>
<name>A0A453Q455_AEGTS</name>
<dbReference type="SUPFAM" id="SSF52058">
    <property type="entry name" value="L domain-like"/>
    <property type="match status" value="1"/>
</dbReference>
<comment type="similarity">
    <text evidence="1">Belongs to the disease resistance NB-LRR family.</text>
</comment>
<dbReference type="Gene3D" id="1.20.5.4130">
    <property type="match status" value="1"/>
</dbReference>
<feature type="compositionally biased region" description="Basic and acidic residues" evidence="7">
    <location>
        <begin position="366"/>
        <end position="376"/>
    </location>
</feature>
<keyword evidence="12" id="KW-1185">Reference proteome</keyword>
<dbReference type="GO" id="GO:0042742">
    <property type="term" value="P:defense response to bacterium"/>
    <property type="evidence" value="ECO:0007669"/>
    <property type="project" value="UniProtKB-ARBA"/>
</dbReference>
<evidence type="ECO:0000259" key="9">
    <source>
        <dbReference type="Pfam" id="PF23559"/>
    </source>
</evidence>
<feature type="region of interest" description="Disordered" evidence="7">
    <location>
        <begin position="1014"/>
        <end position="1047"/>
    </location>
</feature>
<keyword evidence="4" id="KW-0547">Nucleotide-binding</keyword>
<dbReference type="EnsemblPlants" id="AET6Gv20974500.1">
    <property type="protein sequence ID" value="AET6Gv20974500.1"/>
    <property type="gene ID" value="AET6Gv20974500"/>
</dbReference>
<dbReference type="Pfam" id="PF23598">
    <property type="entry name" value="LRR_14"/>
    <property type="match status" value="1"/>
</dbReference>
<proteinExistence type="inferred from homology"/>
<evidence type="ECO:0000313" key="12">
    <source>
        <dbReference type="Proteomes" id="UP000015105"/>
    </source>
</evidence>
<reference evidence="12" key="1">
    <citation type="journal article" date="2014" name="Science">
        <title>Ancient hybridizations among the ancestral genomes of bread wheat.</title>
        <authorList>
            <consortium name="International Wheat Genome Sequencing Consortium,"/>
            <person name="Marcussen T."/>
            <person name="Sandve S.R."/>
            <person name="Heier L."/>
            <person name="Spannagl M."/>
            <person name="Pfeifer M."/>
            <person name="Jakobsen K.S."/>
            <person name="Wulff B.B."/>
            <person name="Steuernagel B."/>
            <person name="Mayer K.F."/>
            <person name="Olsen O.A."/>
        </authorList>
    </citation>
    <scope>NUCLEOTIDE SEQUENCE [LARGE SCALE GENOMIC DNA]</scope>
    <source>
        <strain evidence="12">cv. AL8/78</strain>
    </source>
</reference>
<dbReference type="KEGG" id="ats:109742471"/>
<feature type="region of interest" description="Disordered" evidence="7">
    <location>
        <begin position="364"/>
        <end position="385"/>
    </location>
</feature>
<dbReference type="GO" id="GO:0009626">
    <property type="term" value="P:plant-type hypersensitive response"/>
    <property type="evidence" value="ECO:0007669"/>
    <property type="project" value="UniProtKB-ARBA"/>
</dbReference>
<evidence type="ECO:0000256" key="7">
    <source>
        <dbReference type="SAM" id="MobiDB-lite"/>
    </source>
</evidence>
<dbReference type="PANTHER" id="PTHR23155:SF1062">
    <property type="entry name" value="OS11G0579400 PROTEIN"/>
    <property type="match status" value="1"/>
</dbReference>
<dbReference type="InterPro" id="IPR044974">
    <property type="entry name" value="Disease_R_plants"/>
</dbReference>
<evidence type="ECO:0000256" key="6">
    <source>
        <dbReference type="ARBA" id="ARBA00023054"/>
    </source>
</evidence>
<evidence type="ECO:0000256" key="5">
    <source>
        <dbReference type="ARBA" id="ARBA00022821"/>
    </source>
</evidence>
<dbReference type="Pfam" id="PF23559">
    <property type="entry name" value="WHD_DRP"/>
    <property type="match status" value="1"/>
</dbReference>
<dbReference type="Proteomes" id="UP000015105">
    <property type="component" value="Chromosome 6D"/>
</dbReference>
<dbReference type="STRING" id="200361.A0A453Q455"/>
<dbReference type="InterPro" id="IPR055414">
    <property type="entry name" value="LRR_R13L4/SHOC2-like"/>
</dbReference>
<dbReference type="Gene3D" id="1.10.10.10">
    <property type="entry name" value="Winged helix-like DNA-binding domain superfamily/Winged helix DNA-binding domain"/>
    <property type="match status" value="1"/>
</dbReference>